<feature type="domain" description="Kringle" evidence="6">
    <location>
        <begin position="26"/>
        <end position="108"/>
    </location>
</feature>
<dbReference type="Proteomes" id="UP000749559">
    <property type="component" value="Unassembled WGS sequence"/>
</dbReference>
<dbReference type="AlphaFoldDB" id="A0A8S4N903"/>
<evidence type="ECO:0000256" key="5">
    <source>
        <dbReference type="SAM" id="SignalP"/>
    </source>
</evidence>
<dbReference type="Pfam" id="PF00051">
    <property type="entry name" value="Kringle"/>
    <property type="match status" value="8"/>
</dbReference>
<feature type="domain" description="Kringle" evidence="6">
    <location>
        <begin position="116"/>
        <end position="192"/>
    </location>
</feature>
<evidence type="ECO:0000256" key="2">
    <source>
        <dbReference type="ARBA" id="ARBA00023157"/>
    </source>
</evidence>
<dbReference type="InterPro" id="IPR038178">
    <property type="entry name" value="Kringle_sf"/>
</dbReference>
<dbReference type="InterPro" id="IPR050759">
    <property type="entry name" value="Serine_protease_kringle"/>
</dbReference>
<feature type="domain" description="Kringle" evidence="6">
    <location>
        <begin position="553"/>
        <end position="630"/>
    </location>
</feature>
<dbReference type="PRINTS" id="PR00018">
    <property type="entry name" value="KRINGLE"/>
</dbReference>
<accession>A0A8S4N903</accession>
<keyword evidence="4" id="KW-1133">Transmembrane helix</keyword>
<dbReference type="InterPro" id="IPR018056">
    <property type="entry name" value="Kringle_CS"/>
</dbReference>
<feature type="domain" description="Kringle" evidence="6">
    <location>
        <begin position="635"/>
        <end position="712"/>
    </location>
</feature>
<dbReference type="SUPFAM" id="SSF57440">
    <property type="entry name" value="Kringle-like"/>
    <property type="match status" value="8"/>
</dbReference>
<dbReference type="OrthoDB" id="5917794at2759"/>
<feature type="transmembrane region" description="Helical" evidence="4">
    <location>
        <begin position="1089"/>
        <end position="1117"/>
    </location>
</feature>
<dbReference type="PROSITE" id="PS00021">
    <property type="entry name" value="KRINGLE_1"/>
    <property type="match status" value="4"/>
</dbReference>
<organism evidence="7 8">
    <name type="scientific">Owenia fusiformis</name>
    <name type="common">Polychaete worm</name>
    <dbReference type="NCBI Taxonomy" id="6347"/>
    <lineage>
        <taxon>Eukaryota</taxon>
        <taxon>Metazoa</taxon>
        <taxon>Spiralia</taxon>
        <taxon>Lophotrochozoa</taxon>
        <taxon>Annelida</taxon>
        <taxon>Polychaeta</taxon>
        <taxon>Sedentaria</taxon>
        <taxon>Canalipalpata</taxon>
        <taxon>Sabellida</taxon>
        <taxon>Oweniida</taxon>
        <taxon>Oweniidae</taxon>
        <taxon>Owenia</taxon>
    </lineage>
</organism>
<feature type="chain" id="PRO_5035900018" description="Kringle domain-containing protein" evidence="5">
    <location>
        <begin position="24"/>
        <end position="1159"/>
    </location>
</feature>
<feature type="disulfide bond" evidence="3">
    <location>
        <begin position="684"/>
        <end position="707"/>
    </location>
</feature>
<sequence>MEIRKNCSLLLCTLAYVILLCRSQKECKDGTVGSRYRGTISVTAHDNPCQRWDSQFPHPHRTNPLDLPDRSLTDAQNFCRNPNGEPFGPWCYTTNPYIRKQYCDIPLCDCKQTEVGREYVGVMGRSKNGYRCQRWTSQTPHNHSQYDHTHFPDNSVADAQNFCRNPDGKPGGPWCFTILRDIVWDYCEIPRCECRYSNQGWEYMGNRAMTSSGLPCQRWDAQSPHEHSFTNTSRFPDGDITKAGNLCRNPDSSKPGGPWCFTMDPRTTWEYCKVRFCDCKLRYWGIEYTGKVSYTADGTKCQRWDSQSPHPHDTYPEDLPDLSLTRAENFCRNPNGDRPLGPWCYTTEPEVEWAYCSVPLCECKLDPFGNNYFGKKSMTNSGELCQRWDSRTPHNHSSYDPEAFPDDSLMEASNFCRNPDMTLNGPWCYTQNPNVEKDFCHVPMCDNYPDFVIPTLRPPHVEECKKTRLGKNYMGRNIYTTSGKVCQDWTSQYPHRHDVYEDSQFPDYTIGSALNYCRNPTNKPNGPWCFTTDINTEWEYCAINYCDCMETPRGETYDGHKLKTLSGIPCQRWDSQTPHNHTFVDSDLFPDATLNDAANHCRNPNGRPNGVWCFTTDPNIEWEYCGVPICECNEHAKGRYYSGSQTSTRSGKSCQRWDKQIPHQHKIRATDLTDGNLTAAGPKCRNPNDRDRPWCFTTDPDTRWEFCDIQNCRLDGLSTTPSPDNCPRRIGRYPTNLQRTGDNSAHLMISNTFPCDGIITAWEYWRNNLESVGYISTWRWDPDVKNNVILISKTALLPLVGLGRHIYTLRTHINVKRGDFIGVHYSRLTRNPMLPNSRGDNEVPNWELFDTINIARFNEDFKVGNKIDIGGITPIRSTYALQAWFKGTGPPRPTSPIVSTVHPASSTAPTPDECPKYIGRFPTDLPRRGGTWAHIMINNSFPCDGNITAWHYYRSNTETAAYVAVWRRDPEPNKYILIKQWELDPIENALGNIIHEIDKSPVKKGDCIGIHYSRTTKVPAISNSRGNDGLVDMGELFETINIPRFKEDFHEGNKLDFTGIEPIATTYALQAWFEGVPSNTKKPLQTGKLGVGGIIGIVIAIVLVVVLVVAIGLIYVVRAKGVNPIDNLKRKIARKTNDNVLKDSFDNPAYNQATNDSMS</sequence>
<keyword evidence="4" id="KW-0472">Membrane</keyword>
<dbReference type="SMART" id="SM00130">
    <property type="entry name" value="KR"/>
    <property type="match status" value="8"/>
</dbReference>
<comment type="caution">
    <text evidence="3">Lacks conserved residue(s) required for the propagation of feature annotation.</text>
</comment>
<keyword evidence="5" id="KW-0732">Signal</keyword>
<evidence type="ECO:0000313" key="7">
    <source>
        <dbReference type="EMBL" id="CAH1777248.1"/>
    </source>
</evidence>
<feature type="domain" description="Kringle" evidence="6">
    <location>
        <begin position="285"/>
        <end position="361"/>
    </location>
</feature>
<evidence type="ECO:0000256" key="3">
    <source>
        <dbReference type="PROSITE-ProRule" id="PRU00121"/>
    </source>
</evidence>
<dbReference type="Gene3D" id="2.40.20.10">
    <property type="entry name" value="Plasminogen Kringle 4"/>
    <property type="match status" value="8"/>
</dbReference>
<dbReference type="CDD" id="cd00108">
    <property type="entry name" value="KR"/>
    <property type="match status" value="8"/>
</dbReference>
<keyword evidence="4" id="KW-0812">Transmembrane</keyword>
<dbReference type="PROSITE" id="PS50070">
    <property type="entry name" value="KRINGLE_2"/>
    <property type="match status" value="8"/>
</dbReference>
<dbReference type="InterPro" id="IPR013806">
    <property type="entry name" value="Kringle-like"/>
</dbReference>
<proteinExistence type="predicted"/>
<feature type="domain" description="Kringle" evidence="6">
    <location>
        <begin position="369"/>
        <end position="445"/>
    </location>
</feature>
<dbReference type="InterPro" id="IPR000001">
    <property type="entry name" value="Kringle"/>
</dbReference>
<evidence type="ECO:0000256" key="4">
    <source>
        <dbReference type="SAM" id="Phobius"/>
    </source>
</evidence>
<reference evidence="7" key="1">
    <citation type="submission" date="2022-03" db="EMBL/GenBank/DDBJ databases">
        <authorList>
            <person name="Martin C."/>
        </authorList>
    </citation>
    <scope>NUCLEOTIDE SEQUENCE</scope>
</reference>
<dbReference type="PANTHER" id="PTHR24261">
    <property type="entry name" value="PLASMINOGEN-RELATED"/>
    <property type="match status" value="1"/>
</dbReference>
<evidence type="ECO:0000313" key="8">
    <source>
        <dbReference type="Proteomes" id="UP000749559"/>
    </source>
</evidence>
<dbReference type="PANTHER" id="PTHR24261:SF7">
    <property type="entry name" value="KRINGLE DOMAIN-CONTAINING PROTEIN"/>
    <property type="match status" value="1"/>
</dbReference>
<keyword evidence="2 3" id="KW-1015">Disulfide bond</keyword>
<feature type="domain" description="Kringle" evidence="6">
    <location>
        <begin position="470"/>
        <end position="546"/>
    </location>
</feature>
<feature type="domain" description="Kringle" evidence="6">
    <location>
        <begin position="196"/>
        <end position="277"/>
    </location>
</feature>
<protein>
    <recommendedName>
        <fullName evidence="6">Kringle domain-containing protein</fullName>
    </recommendedName>
</protein>
<dbReference type="EMBL" id="CAIIXF020000002">
    <property type="protein sequence ID" value="CAH1777248.1"/>
    <property type="molecule type" value="Genomic_DNA"/>
</dbReference>
<keyword evidence="8" id="KW-1185">Reference proteome</keyword>
<feature type="signal peptide" evidence="5">
    <location>
        <begin position="1"/>
        <end position="23"/>
    </location>
</feature>
<gene>
    <name evidence="7" type="ORF">OFUS_LOCUS4311</name>
</gene>
<evidence type="ECO:0000256" key="1">
    <source>
        <dbReference type="ARBA" id="ARBA00022572"/>
    </source>
</evidence>
<comment type="caution">
    <text evidence="7">The sequence shown here is derived from an EMBL/GenBank/DDBJ whole genome shotgun (WGS) entry which is preliminary data.</text>
</comment>
<name>A0A8S4N903_OWEFU</name>
<keyword evidence="1 3" id="KW-0420">Kringle</keyword>
<evidence type="ECO:0000259" key="6">
    <source>
        <dbReference type="PROSITE" id="PS50070"/>
    </source>
</evidence>